<sequence length="265" mass="29398">MREKKFFLSSVVVFGLSIVGAAWTEGEAAQESGAADIFIKNNSDGIQSRFEVMERKKVVEEAFKGEKTAIIGAGIAEIVAEQAGKSPDELFFGREEEMAEAVEILLKSFQITGTGPGVYEHQFNDVLVRFQLTTLQFVIDQGFMDEFVAANVELFPRTMARRRKMIEMTGDLDQALNAIIGSCLTSLVVDGVEREPGKFTYTSPYKRVLAVTTEIGMHHITEKEIHELWTVPRYKAYGDMMGVKIHVSDWNDDGVITVSVTPGTA</sequence>
<reference evidence="1" key="1">
    <citation type="submission" date="2018-05" db="EMBL/GenBank/DDBJ databases">
        <authorList>
            <person name="Lanie J.A."/>
            <person name="Ng W.-L."/>
            <person name="Kazmierczak K.M."/>
            <person name="Andrzejewski T.M."/>
            <person name="Davidsen T.M."/>
            <person name="Wayne K.J."/>
            <person name="Tettelin H."/>
            <person name="Glass J.I."/>
            <person name="Rusch D."/>
            <person name="Podicherti R."/>
            <person name="Tsui H.-C.T."/>
            <person name="Winkler M.E."/>
        </authorList>
    </citation>
    <scope>NUCLEOTIDE SEQUENCE</scope>
</reference>
<protein>
    <submittedName>
        <fullName evidence="1">Uncharacterized protein</fullName>
    </submittedName>
</protein>
<dbReference type="EMBL" id="UINC01010327">
    <property type="protein sequence ID" value="SVA45982.1"/>
    <property type="molecule type" value="Genomic_DNA"/>
</dbReference>
<accession>A0A381W0G7</accession>
<proteinExistence type="predicted"/>
<gene>
    <name evidence="1" type="ORF">METZ01_LOCUS98836</name>
</gene>
<name>A0A381W0G7_9ZZZZ</name>
<organism evidence="1">
    <name type="scientific">marine metagenome</name>
    <dbReference type="NCBI Taxonomy" id="408172"/>
    <lineage>
        <taxon>unclassified sequences</taxon>
        <taxon>metagenomes</taxon>
        <taxon>ecological metagenomes</taxon>
    </lineage>
</organism>
<dbReference type="AlphaFoldDB" id="A0A381W0G7"/>
<evidence type="ECO:0000313" key="1">
    <source>
        <dbReference type="EMBL" id="SVA45982.1"/>
    </source>
</evidence>